<dbReference type="WBParaSite" id="Pan_g14863.t1">
    <property type="protein sequence ID" value="Pan_g14863.t1"/>
    <property type="gene ID" value="Pan_g14863"/>
</dbReference>
<keyword evidence="1" id="KW-1185">Reference proteome</keyword>
<dbReference type="Proteomes" id="UP000492821">
    <property type="component" value="Unassembled WGS sequence"/>
</dbReference>
<sequence>MPTALVQIGGSLYRHRFLEHWTRQATSLSIETIGVGIIYPGDSQLSLSKNATREHDPICTRHQRHCLGSTGAYIGVIPRSTGLGSYRATGLSSARRRNTSNWALCLQQTSPRPRREAWRP</sequence>
<evidence type="ECO:0000313" key="1">
    <source>
        <dbReference type="Proteomes" id="UP000492821"/>
    </source>
</evidence>
<reference evidence="1" key="1">
    <citation type="journal article" date="2013" name="Genetics">
        <title>The draft genome and transcriptome of Panagrellus redivivus are shaped by the harsh demands of a free-living lifestyle.</title>
        <authorList>
            <person name="Srinivasan J."/>
            <person name="Dillman A.R."/>
            <person name="Macchietto M.G."/>
            <person name="Heikkinen L."/>
            <person name="Lakso M."/>
            <person name="Fracchia K.M."/>
            <person name="Antoshechkin I."/>
            <person name="Mortazavi A."/>
            <person name="Wong G."/>
            <person name="Sternberg P.W."/>
        </authorList>
    </citation>
    <scope>NUCLEOTIDE SEQUENCE [LARGE SCALE GENOMIC DNA]</scope>
    <source>
        <strain evidence="1">MT8872</strain>
    </source>
</reference>
<name>A0A7E4UZX7_PANRE</name>
<organism evidence="1 2">
    <name type="scientific">Panagrellus redivivus</name>
    <name type="common">Microworm</name>
    <dbReference type="NCBI Taxonomy" id="6233"/>
    <lineage>
        <taxon>Eukaryota</taxon>
        <taxon>Metazoa</taxon>
        <taxon>Ecdysozoa</taxon>
        <taxon>Nematoda</taxon>
        <taxon>Chromadorea</taxon>
        <taxon>Rhabditida</taxon>
        <taxon>Tylenchina</taxon>
        <taxon>Panagrolaimomorpha</taxon>
        <taxon>Panagrolaimoidea</taxon>
        <taxon>Panagrolaimidae</taxon>
        <taxon>Panagrellus</taxon>
    </lineage>
</organism>
<evidence type="ECO:0000313" key="2">
    <source>
        <dbReference type="WBParaSite" id="Pan_g14863.t1"/>
    </source>
</evidence>
<proteinExistence type="predicted"/>
<accession>A0A7E4UZX7</accession>
<dbReference type="AlphaFoldDB" id="A0A7E4UZX7"/>
<protein>
    <submittedName>
        <fullName evidence="2">Sugar kinase</fullName>
    </submittedName>
</protein>
<reference evidence="2" key="2">
    <citation type="submission" date="2020-10" db="UniProtKB">
        <authorList>
            <consortium name="WormBaseParasite"/>
        </authorList>
    </citation>
    <scope>IDENTIFICATION</scope>
</reference>